<dbReference type="OrthoDB" id="2111604at2"/>
<evidence type="ECO:0000313" key="2">
    <source>
        <dbReference type="Proteomes" id="UP000465601"/>
    </source>
</evidence>
<sequence length="406" mass="45546">MMNSFFTKNLTLKIVSICFAFIMWIVVMREVNPQVTESYSNIPVQLAARQDLQQQGLVILGEDSPTISVNLRGRRDEINKISRNDVRAVADLRGFKAGVVNVPVEVSPIGNVDIDFSPKNIRLELENIIRVQKDITLIINGSPTTGYIYGEPQYKPTVVWIEGPESKADTVTRVIATLDTGDATEGITASLPLRALTSQDAEVAVEVKPTYVDVFLPIDRLKTVRLEADIQATSAEGYMVTGIQLQPEQASVRGKHEDVALLTELYTDKIVFDNLTESFEVEVPIIIPERVELLDDTPVKAQITVEKLEEEIFTLNKNNITFVNITEGFQVDRELLAEEYEVRIVAPRRILNNISERTIRLIINLEELQLGQHQVQAEIDLPQSIAERIETMEVIPPEISITIISD</sequence>
<dbReference type="AlphaFoldDB" id="A0A833HM03"/>
<keyword evidence="2" id="KW-1185">Reference proteome</keyword>
<dbReference type="Proteomes" id="UP000465601">
    <property type="component" value="Unassembled WGS sequence"/>
</dbReference>
<evidence type="ECO:0008006" key="3">
    <source>
        <dbReference type="Google" id="ProtNLM"/>
    </source>
</evidence>
<accession>A0A833HM03</accession>
<proteinExistence type="predicted"/>
<evidence type="ECO:0000313" key="1">
    <source>
        <dbReference type="EMBL" id="KAB3527185.1"/>
    </source>
</evidence>
<dbReference type="InterPro" id="IPR053154">
    <property type="entry name" value="c-di-AMP_regulator"/>
</dbReference>
<dbReference type="Gene3D" id="2.170.120.30">
    <property type="match status" value="2"/>
</dbReference>
<dbReference type="EMBL" id="WBZB01000046">
    <property type="protein sequence ID" value="KAB3527185.1"/>
    <property type="molecule type" value="Genomic_DNA"/>
</dbReference>
<dbReference type="Pfam" id="PF07949">
    <property type="entry name" value="YbbR"/>
    <property type="match status" value="3"/>
</dbReference>
<dbReference type="PANTHER" id="PTHR37804:SF1">
    <property type="entry name" value="CDAA REGULATORY PROTEIN CDAR"/>
    <property type="match status" value="1"/>
</dbReference>
<gene>
    <name evidence="1" type="ORF">F8153_12745</name>
</gene>
<organism evidence="1 2">
    <name type="scientific">Alkaliphilus serpentinus</name>
    <dbReference type="NCBI Taxonomy" id="1482731"/>
    <lineage>
        <taxon>Bacteria</taxon>
        <taxon>Bacillati</taxon>
        <taxon>Bacillota</taxon>
        <taxon>Clostridia</taxon>
        <taxon>Peptostreptococcales</taxon>
        <taxon>Natronincolaceae</taxon>
        <taxon>Alkaliphilus</taxon>
    </lineage>
</organism>
<dbReference type="InterPro" id="IPR012505">
    <property type="entry name" value="YbbR"/>
</dbReference>
<reference evidence="1 2" key="1">
    <citation type="submission" date="2019-10" db="EMBL/GenBank/DDBJ databases">
        <title>Alkaliphilus serpentinus sp. nov. and Alkaliphilus pronyensis sp. nov., two novel anaerobic alkaliphilic species isolated from the serpentinized-hosted hydrothermal field of the Prony Bay (New Caledonia).</title>
        <authorList>
            <person name="Postec A."/>
        </authorList>
    </citation>
    <scope>NUCLEOTIDE SEQUENCE [LARGE SCALE GENOMIC DNA]</scope>
    <source>
        <strain evidence="1 2">LacT</strain>
    </source>
</reference>
<dbReference type="PANTHER" id="PTHR37804">
    <property type="entry name" value="CDAA REGULATORY PROTEIN CDAR"/>
    <property type="match status" value="1"/>
</dbReference>
<dbReference type="RefSeq" id="WP_151866737.1">
    <property type="nucleotide sequence ID" value="NZ_WBZB01000046.1"/>
</dbReference>
<name>A0A833HM03_9FIRM</name>
<protein>
    <recommendedName>
        <fullName evidence="3">YbbR domain-containing protein</fullName>
    </recommendedName>
</protein>
<comment type="caution">
    <text evidence="1">The sequence shown here is derived from an EMBL/GenBank/DDBJ whole genome shotgun (WGS) entry which is preliminary data.</text>
</comment>
<dbReference type="Gene3D" id="2.170.120.40">
    <property type="entry name" value="YbbR-like domain"/>
    <property type="match status" value="2"/>
</dbReference>